<dbReference type="OrthoDB" id="159449at2759"/>
<evidence type="ECO:0000313" key="4">
    <source>
        <dbReference type="EMBL" id="TMW57321.1"/>
    </source>
</evidence>
<dbReference type="InterPro" id="IPR011993">
    <property type="entry name" value="PH-like_dom_sf"/>
</dbReference>
<dbReference type="PROSITE" id="PS50086">
    <property type="entry name" value="TBC_RABGAP"/>
    <property type="match status" value="1"/>
</dbReference>
<feature type="region of interest" description="Disordered" evidence="1">
    <location>
        <begin position="460"/>
        <end position="486"/>
    </location>
</feature>
<feature type="region of interest" description="Disordered" evidence="1">
    <location>
        <begin position="371"/>
        <end position="395"/>
    </location>
</feature>
<dbReference type="InterPro" id="IPR001849">
    <property type="entry name" value="PH_domain"/>
</dbReference>
<dbReference type="InterPro" id="IPR000195">
    <property type="entry name" value="Rab-GAP-TBC_dom"/>
</dbReference>
<accession>A0A8K1C665</accession>
<dbReference type="PANTHER" id="PTHR47219">
    <property type="entry name" value="RAB GTPASE-ACTIVATING PROTEIN 1-LIKE"/>
    <property type="match status" value="1"/>
</dbReference>
<gene>
    <name evidence="4" type="ORF">Poli38472_003246</name>
</gene>
<evidence type="ECO:0000259" key="3">
    <source>
        <dbReference type="PROSITE" id="PS50086"/>
    </source>
</evidence>
<reference evidence="4" key="1">
    <citation type="submission" date="2019-03" db="EMBL/GenBank/DDBJ databases">
        <title>Long read genome sequence of the mycoparasitic Pythium oligandrum ATCC 38472 isolated from sugarbeet rhizosphere.</title>
        <authorList>
            <person name="Gaulin E."/>
        </authorList>
    </citation>
    <scope>NUCLEOTIDE SEQUENCE</scope>
    <source>
        <strain evidence="4">ATCC 38472_TT</strain>
    </source>
</reference>
<feature type="compositionally biased region" description="Polar residues" evidence="1">
    <location>
        <begin position="377"/>
        <end position="388"/>
    </location>
</feature>
<evidence type="ECO:0000313" key="5">
    <source>
        <dbReference type="Proteomes" id="UP000794436"/>
    </source>
</evidence>
<dbReference type="PANTHER" id="PTHR47219:SF20">
    <property type="entry name" value="TBC1 DOMAIN FAMILY MEMBER 2B"/>
    <property type="match status" value="1"/>
</dbReference>
<dbReference type="EMBL" id="SPLM01000144">
    <property type="protein sequence ID" value="TMW57321.1"/>
    <property type="molecule type" value="Genomic_DNA"/>
</dbReference>
<feature type="domain" description="PH" evidence="2">
    <location>
        <begin position="161"/>
        <end position="303"/>
    </location>
</feature>
<dbReference type="Proteomes" id="UP000794436">
    <property type="component" value="Unassembled WGS sequence"/>
</dbReference>
<dbReference type="PROSITE" id="PS50003">
    <property type="entry name" value="PH_DOMAIN"/>
    <property type="match status" value="1"/>
</dbReference>
<organism evidence="4 5">
    <name type="scientific">Pythium oligandrum</name>
    <name type="common">Mycoparasitic fungus</name>
    <dbReference type="NCBI Taxonomy" id="41045"/>
    <lineage>
        <taxon>Eukaryota</taxon>
        <taxon>Sar</taxon>
        <taxon>Stramenopiles</taxon>
        <taxon>Oomycota</taxon>
        <taxon>Peronosporomycetes</taxon>
        <taxon>Pythiales</taxon>
        <taxon>Pythiaceae</taxon>
        <taxon>Pythium</taxon>
    </lineage>
</organism>
<dbReference type="SMART" id="SM00164">
    <property type="entry name" value="TBC"/>
    <property type="match status" value="1"/>
</dbReference>
<sequence length="963" mass="107358">MEPVHPKDVTVLWHGWLKKLGGFSKRWRRRYFVFLATANGMKELRHYDMHKDVATLLLSTPKGVIAMTDVTGICTFTPSLTSTAAAASSASPPLGSTRKNLIFSRQEGHDGTSAQDQRFAILTPVHVHMLAFQGGQDWGSTDSQRGLALLASLSAFYPAVDVLHTGYMSKKRERTVHASAKGIMSYWKRHFFVFLSTGDLLYFRDDSLQEFQGRVDVRHAPTVRVTGERLLEEKKKELGVLKFAKLPATYERESCLVWIATPPSKMFVVKLQEDREGLSSDGRHQELTPAAKKWLSLLLQGHAETKYTQLEQCISIGKYDPTPEIVSAVRAGIPDELRGQLWKGFSRSVDMQRRAELKQVVRNTAKTTTIRGMASKDATTAGDTSAGSPSGFYMELSEPLDPNAAHTPEYQMIFSRLCAIAVREVRAGIVEDDPNLEGKDDPTLDSSSARESFLYLHLGDDGDSGGNSDTEASPTSAAANTSRPQSIKQLGRGKYGHYVYPSDAPAHEWEISARRRLLIAASRFNPFSHPCPWKVACLLLAYLDEESTFWVINSILDIYLPGYFHGYRPALQIDVSGFDSILRDRVPALHAHLKQLNYPIEKTVERWFLSLFTSTLIPLPTVLRIWDAFFVQGVRIFFGVGIALFLRAEEQLFQAKSSKEALEVLHMIERTSIDADALFSHAFKDDLNISWLSEEHLNRVRSVHRHQVTDYVSRNVEHFNDKLGISNQFQAQISRCTTIVQQLLTKTGAADRLGLPMTQGLDTYAAADERDSMETALKLLYGCLKTGADAVSKFANDLNTRRARWLALASQLAACPLTRGLNSDIQSWLSQVKEGKISGAGLDTLARADGFKIPSISAMINDSNLFFDAATGMEDRQQDWTCLVKSRSDFALSDRFVIGKCQVLLIDHLRDFIGCFLSSRRISVLRSIDAKGDGSGPTRVPSRSAQIRLAFWSMASISSRLLA</sequence>
<feature type="domain" description="Rab-GAP TBC" evidence="3">
    <location>
        <begin position="332"/>
        <end position="633"/>
    </location>
</feature>
<proteinExistence type="predicted"/>
<keyword evidence="5" id="KW-1185">Reference proteome</keyword>
<protein>
    <submittedName>
        <fullName evidence="4">Uncharacterized protein</fullName>
    </submittedName>
</protein>
<feature type="compositionally biased region" description="Polar residues" evidence="1">
    <location>
        <begin position="470"/>
        <end position="486"/>
    </location>
</feature>
<dbReference type="InterPro" id="IPR035969">
    <property type="entry name" value="Rab-GAP_TBC_sf"/>
</dbReference>
<dbReference type="Gene3D" id="2.30.29.30">
    <property type="entry name" value="Pleckstrin-homology domain (PH domain)/Phosphotyrosine-binding domain (PTB)"/>
    <property type="match status" value="2"/>
</dbReference>
<evidence type="ECO:0000256" key="1">
    <source>
        <dbReference type="SAM" id="MobiDB-lite"/>
    </source>
</evidence>
<dbReference type="SUPFAM" id="SSF50729">
    <property type="entry name" value="PH domain-like"/>
    <property type="match status" value="2"/>
</dbReference>
<evidence type="ECO:0000259" key="2">
    <source>
        <dbReference type="PROSITE" id="PS50003"/>
    </source>
</evidence>
<dbReference type="SUPFAM" id="SSF47923">
    <property type="entry name" value="Ypt/Rab-GAP domain of gyp1p"/>
    <property type="match status" value="1"/>
</dbReference>
<dbReference type="Gene3D" id="1.10.472.80">
    <property type="entry name" value="Ypt/Rab-GAP domain of gyp1p, domain 3"/>
    <property type="match status" value="1"/>
</dbReference>
<name>A0A8K1C665_PYTOL</name>
<dbReference type="AlphaFoldDB" id="A0A8K1C665"/>
<dbReference type="Pfam" id="PF00566">
    <property type="entry name" value="RabGAP-TBC"/>
    <property type="match status" value="1"/>
</dbReference>
<dbReference type="InterPro" id="IPR050302">
    <property type="entry name" value="Rab_GAP_TBC_domain"/>
</dbReference>
<comment type="caution">
    <text evidence="4">The sequence shown here is derived from an EMBL/GenBank/DDBJ whole genome shotgun (WGS) entry which is preliminary data.</text>
</comment>